<dbReference type="SUPFAM" id="SSF52172">
    <property type="entry name" value="CheY-like"/>
    <property type="match status" value="1"/>
</dbReference>
<dbReference type="Gene3D" id="1.10.10.10">
    <property type="entry name" value="Winged helix-like DNA-binding domain superfamily/Winged helix DNA-binding domain"/>
    <property type="match status" value="1"/>
</dbReference>
<dbReference type="EMBL" id="JBBJUP010000022">
    <property type="protein sequence ID" value="MEJ8281732.1"/>
    <property type="molecule type" value="Genomic_DNA"/>
</dbReference>
<feature type="modified residue" description="4-aspartylphosphate" evidence="2">
    <location>
        <position position="65"/>
    </location>
</feature>
<dbReference type="PRINTS" id="PR00038">
    <property type="entry name" value="HTHLUXR"/>
</dbReference>
<dbReference type="InterPro" id="IPR036388">
    <property type="entry name" value="WH-like_DNA-bd_sf"/>
</dbReference>
<dbReference type="PROSITE" id="PS00622">
    <property type="entry name" value="HTH_LUXR_1"/>
    <property type="match status" value="1"/>
</dbReference>
<evidence type="ECO:0000313" key="5">
    <source>
        <dbReference type="EMBL" id="MEJ8281732.1"/>
    </source>
</evidence>
<dbReference type="InterPro" id="IPR000792">
    <property type="entry name" value="Tscrpt_reg_LuxR_C"/>
</dbReference>
<dbReference type="SMART" id="SM00421">
    <property type="entry name" value="HTH_LUXR"/>
    <property type="match status" value="1"/>
</dbReference>
<evidence type="ECO:0000256" key="2">
    <source>
        <dbReference type="PROSITE-ProRule" id="PRU00169"/>
    </source>
</evidence>
<reference evidence="5 6" key="1">
    <citation type="submission" date="2024-03" db="EMBL/GenBank/DDBJ databases">
        <title>Draft genome sequence of Pseudonocardia sp. DW16-2.</title>
        <authorList>
            <person name="Duangmal K."/>
        </authorList>
    </citation>
    <scope>NUCLEOTIDE SEQUENCE [LARGE SCALE GENOMIC DNA]</scope>
    <source>
        <strain evidence="5 6">DW16-2</strain>
    </source>
</reference>
<feature type="domain" description="HTH luxR-type" evidence="3">
    <location>
        <begin position="162"/>
        <end position="227"/>
    </location>
</feature>
<dbReference type="InterPro" id="IPR016032">
    <property type="entry name" value="Sig_transdc_resp-reg_C-effctor"/>
</dbReference>
<evidence type="ECO:0000313" key="6">
    <source>
        <dbReference type="Proteomes" id="UP001364211"/>
    </source>
</evidence>
<evidence type="ECO:0000256" key="1">
    <source>
        <dbReference type="ARBA" id="ARBA00023125"/>
    </source>
</evidence>
<dbReference type="PROSITE" id="PS50043">
    <property type="entry name" value="HTH_LUXR_2"/>
    <property type="match status" value="1"/>
</dbReference>
<dbReference type="InterPro" id="IPR011006">
    <property type="entry name" value="CheY-like_superfamily"/>
</dbReference>
<feature type="domain" description="Response regulatory" evidence="4">
    <location>
        <begin position="14"/>
        <end position="134"/>
    </location>
</feature>
<dbReference type="Pfam" id="PF00196">
    <property type="entry name" value="GerE"/>
    <property type="match status" value="1"/>
</dbReference>
<evidence type="ECO:0000259" key="4">
    <source>
        <dbReference type="PROSITE" id="PS50110"/>
    </source>
</evidence>
<comment type="caution">
    <text evidence="5">The sequence shown here is derived from an EMBL/GenBank/DDBJ whole genome shotgun (WGS) entry which is preliminary data.</text>
</comment>
<dbReference type="PANTHER" id="PTHR43214">
    <property type="entry name" value="TWO-COMPONENT RESPONSE REGULATOR"/>
    <property type="match status" value="1"/>
</dbReference>
<protein>
    <submittedName>
        <fullName evidence="5">Response regulator transcription factor</fullName>
    </submittedName>
</protein>
<dbReference type="Gene3D" id="3.40.50.2300">
    <property type="match status" value="1"/>
</dbReference>
<keyword evidence="2" id="KW-0597">Phosphoprotein</keyword>
<dbReference type="Proteomes" id="UP001364211">
    <property type="component" value="Unassembled WGS sequence"/>
</dbReference>
<proteinExistence type="predicted"/>
<dbReference type="RefSeq" id="WP_340294394.1">
    <property type="nucleotide sequence ID" value="NZ_JBBJUP010000022.1"/>
</dbReference>
<dbReference type="Pfam" id="PF00072">
    <property type="entry name" value="Response_reg"/>
    <property type="match status" value="1"/>
</dbReference>
<evidence type="ECO:0000259" key="3">
    <source>
        <dbReference type="PROSITE" id="PS50043"/>
    </source>
</evidence>
<keyword evidence="1" id="KW-0238">DNA-binding</keyword>
<dbReference type="SUPFAM" id="SSF46894">
    <property type="entry name" value="C-terminal effector domain of the bipartite response regulators"/>
    <property type="match status" value="1"/>
</dbReference>
<organism evidence="5 6">
    <name type="scientific">Pseudonocardia spirodelae</name>
    <dbReference type="NCBI Taxonomy" id="3133431"/>
    <lineage>
        <taxon>Bacteria</taxon>
        <taxon>Bacillati</taxon>
        <taxon>Actinomycetota</taxon>
        <taxon>Actinomycetes</taxon>
        <taxon>Pseudonocardiales</taxon>
        <taxon>Pseudonocardiaceae</taxon>
        <taxon>Pseudonocardia</taxon>
    </lineage>
</organism>
<keyword evidence="6" id="KW-1185">Reference proteome</keyword>
<dbReference type="PROSITE" id="PS50110">
    <property type="entry name" value="RESPONSE_REGULATORY"/>
    <property type="match status" value="1"/>
</dbReference>
<sequence>MSHLPAAALPTTGTVLIVDDHELVGSSLALALRHEGLPAGFRPAHSVVDVRRAVASVDPGLLVLDLDLGRDADGRRIDSVPLIPALRAQGWRVLVLSGSSNAVRVGAALHHGAFTWVSKTASMPALVAAIREALEGRSLLPVSRRDELVARYLEWDRRERGVRDRLATLTRREREVLDLLAAGVRAQAIAEHFVVSLPTVRTQVRAVLAKLDVGSQLEAVAMVRSVEPGDDTPGGIAYGVR</sequence>
<dbReference type="InterPro" id="IPR001789">
    <property type="entry name" value="Sig_transdc_resp-reg_receiver"/>
</dbReference>
<accession>A0ABU8TDJ3</accession>
<dbReference type="InterPro" id="IPR039420">
    <property type="entry name" value="WalR-like"/>
</dbReference>
<dbReference type="CDD" id="cd06170">
    <property type="entry name" value="LuxR_C_like"/>
    <property type="match status" value="1"/>
</dbReference>
<name>A0ABU8TDJ3_9PSEU</name>
<gene>
    <name evidence="5" type="ORF">WJX68_22545</name>
</gene>
<dbReference type="SMART" id="SM00448">
    <property type="entry name" value="REC"/>
    <property type="match status" value="1"/>
</dbReference>